<keyword evidence="3" id="KW-1185">Reference proteome</keyword>
<keyword evidence="2" id="KW-0378">Hydrolase</keyword>
<dbReference type="EMBL" id="KZ613937">
    <property type="protein sequence ID" value="PMD48188.1"/>
    <property type="molecule type" value="Genomic_DNA"/>
</dbReference>
<dbReference type="InterPro" id="IPR039279">
    <property type="entry name" value="QRT3-like"/>
</dbReference>
<dbReference type="Proteomes" id="UP000235786">
    <property type="component" value="Unassembled WGS sequence"/>
</dbReference>
<dbReference type="STRING" id="1149755.A0A2J6SBN1"/>
<dbReference type="OrthoDB" id="1046782at2759"/>
<dbReference type="InterPro" id="IPR024535">
    <property type="entry name" value="RHGA/B-epi-like_pectate_lyase"/>
</dbReference>
<dbReference type="SUPFAM" id="SSF51126">
    <property type="entry name" value="Pectin lyase-like"/>
    <property type="match status" value="2"/>
</dbReference>
<evidence type="ECO:0000259" key="1">
    <source>
        <dbReference type="Pfam" id="PF12708"/>
    </source>
</evidence>
<evidence type="ECO:0000313" key="3">
    <source>
        <dbReference type="Proteomes" id="UP000235786"/>
    </source>
</evidence>
<dbReference type="PANTHER" id="PTHR33928:SF2">
    <property type="entry name" value="PECTATE LYASE SUPERFAMILY PROTEIN DOMAIN-CONTAINING PROTEIN-RELATED"/>
    <property type="match status" value="1"/>
</dbReference>
<dbReference type="FunFam" id="2.160.20.10:FF:000049">
    <property type="entry name" value="Putative exo-beta-1,3-glucanase"/>
    <property type="match status" value="1"/>
</dbReference>
<proteinExistence type="predicted"/>
<dbReference type="InterPro" id="IPR011050">
    <property type="entry name" value="Pectin_lyase_fold/virulence"/>
</dbReference>
<dbReference type="Gene3D" id="2.160.20.10">
    <property type="entry name" value="Single-stranded right-handed beta-helix, Pectin lyase-like"/>
    <property type="match status" value="2"/>
</dbReference>
<feature type="domain" description="Rhamnogalacturonase A/B/Epimerase-like pectate lyase" evidence="1">
    <location>
        <begin position="444"/>
        <end position="504"/>
    </location>
</feature>
<accession>A0A2J6SBN1</accession>
<dbReference type="AlphaFoldDB" id="A0A2J6SBN1"/>
<reference evidence="2 3" key="1">
    <citation type="submission" date="2016-04" db="EMBL/GenBank/DDBJ databases">
        <title>A degradative enzymes factory behind the ericoid mycorrhizal symbiosis.</title>
        <authorList>
            <consortium name="DOE Joint Genome Institute"/>
            <person name="Martino E."/>
            <person name="Morin E."/>
            <person name="Grelet G."/>
            <person name="Kuo A."/>
            <person name="Kohler A."/>
            <person name="Daghino S."/>
            <person name="Barry K."/>
            <person name="Choi C."/>
            <person name="Cichocki N."/>
            <person name="Clum A."/>
            <person name="Copeland A."/>
            <person name="Hainaut M."/>
            <person name="Haridas S."/>
            <person name="Labutti K."/>
            <person name="Lindquist E."/>
            <person name="Lipzen A."/>
            <person name="Khouja H.-R."/>
            <person name="Murat C."/>
            <person name="Ohm R."/>
            <person name="Olson A."/>
            <person name="Spatafora J."/>
            <person name="Veneault-Fourrey C."/>
            <person name="Henrissat B."/>
            <person name="Grigoriev I."/>
            <person name="Martin F."/>
            <person name="Perotto S."/>
        </authorList>
    </citation>
    <scope>NUCLEOTIDE SEQUENCE [LARGE SCALE GENOMIC DNA]</scope>
    <source>
        <strain evidence="2 3">F</strain>
    </source>
</reference>
<sequence length="815" mass="85764">MANSSYYPPIPANKNFADFVPNMTGIPLLSKNESVQPWKGAIQHSKVALNAHTDALIAAGTCGGPVATNPGTFWYEQITHNGISPFINDGASWPVFRNVKTNYGAAGDGTTDDSGAIQNAILAGIDGITRDQNKLGTTGQPAVVYIPSGVYVLSKPLQLYVGTVLMGDPLNPPTFKAAAGFNGNTMIYGKDPNQQSATTVFYVAVKNLVFDSTNIDKDTTFTIIDWSVSQATQLTNCVFNMPSYSSGHTGISMPEGGSGTYLGDLQINGGVVGIDMSNQQYMIKGVTFQFCTTAIKLSHCFDCIIQDCTFQDHSVAIDMTSNSVGSLVILDSSAQDVGTMVATVITGNGGSSLILENVQNNGAGSAQTVMASGNSSPILSGNVADTWVMGNTYTSGGPSTGSYAGGATFTTARSSNLLQNGKYFTISPPTYQQYALDQFINIKSVDGFPVYGDGVTDDTANINSIISTYAGCKIIFFPQGTYLVTNTIFVPAGSRLVGEAWSAISAVGSNFYNPTSPVPMVKVGNPGDIGVAQISDILFTVADVLQGCQLLEINLAASNPGDVGLWNSHFRVGGAAGSKVETNCAGSPADCKAAFGLIHLTATSSAYIEDMWGWTADHDLDGGNGQNIATGRGILIESSSASNGGRGTWLVGTAFEHNTLYQYNFHNAKDVYAGMQQSETPYWQGPGFASDVLDPAPWAPALVTPYGDPDYSNCGGADAQCRMAWFEYISSSTNLFLYASGFWTFFNGNDLTNCNNDAACQTNAIDIKDSSGVYMYGVNTKSSLNMVTGDNGLLVTMNNNPGGWGGVVAAMLAED</sequence>
<dbReference type="Pfam" id="PF12708">
    <property type="entry name" value="Pect-lyase_RHGA_epim"/>
    <property type="match status" value="2"/>
</dbReference>
<dbReference type="PANTHER" id="PTHR33928">
    <property type="entry name" value="POLYGALACTURONASE QRT3"/>
    <property type="match status" value="1"/>
</dbReference>
<dbReference type="CDD" id="cd23668">
    <property type="entry name" value="GH55_beta13glucanase-like"/>
    <property type="match status" value="1"/>
</dbReference>
<organism evidence="2 3">
    <name type="scientific">Hyaloscypha variabilis (strain UAMH 11265 / GT02V1 / F)</name>
    <name type="common">Meliniomyces variabilis</name>
    <dbReference type="NCBI Taxonomy" id="1149755"/>
    <lineage>
        <taxon>Eukaryota</taxon>
        <taxon>Fungi</taxon>
        <taxon>Dikarya</taxon>
        <taxon>Ascomycota</taxon>
        <taxon>Pezizomycotina</taxon>
        <taxon>Leotiomycetes</taxon>
        <taxon>Helotiales</taxon>
        <taxon>Hyaloscyphaceae</taxon>
        <taxon>Hyaloscypha</taxon>
        <taxon>Hyaloscypha variabilis</taxon>
    </lineage>
</organism>
<protein>
    <submittedName>
        <fullName evidence="2">Glycoside hydrolase family 55 protein</fullName>
    </submittedName>
</protein>
<name>A0A2J6SBN1_HYAVF</name>
<feature type="domain" description="Rhamnogalacturonase A/B/Epimerase-like pectate lyase" evidence="1">
    <location>
        <begin position="96"/>
        <end position="317"/>
    </location>
</feature>
<dbReference type="GO" id="GO:0004650">
    <property type="term" value="F:polygalacturonase activity"/>
    <property type="evidence" value="ECO:0007669"/>
    <property type="project" value="InterPro"/>
</dbReference>
<evidence type="ECO:0000313" key="2">
    <source>
        <dbReference type="EMBL" id="PMD48188.1"/>
    </source>
</evidence>
<gene>
    <name evidence="2" type="ORF">L207DRAFT_574869</name>
</gene>
<dbReference type="InterPro" id="IPR012334">
    <property type="entry name" value="Pectin_lyas_fold"/>
</dbReference>